<feature type="compositionally biased region" description="Low complexity" evidence="1">
    <location>
        <begin position="205"/>
        <end position="217"/>
    </location>
</feature>
<feature type="region of interest" description="Disordered" evidence="1">
    <location>
        <begin position="125"/>
        <end position="174"/>
    </location>
</feature>
<feature type="transmembrane region" description="Helical" evidence="2">
    <location>
        <begin position="174"/>
        <end position="199"/>
    </location>
</feature>
<reference evidence="4" key="1">
    <citation type="journal article" date="2021" name="Nat. Commun.">
        <title>Genetic determinants of endophytism in the Arabidopsis root mycobiome.</title>
        <authorList>
            <person name="Mesny F."/>
            <person name="Miyauchi S."/>
            <person name="Thiergart T."/>
            <person name="Pickel B."/>
            <person name="Atanasova L."/>
            <person name="Karlsson M."/>
            <person name="Huettel B."/>
            <person name="Barry K.W."/>
            <person name="Haridas S."/>
            <person name="Chen C."/>
            <person name="Bauer D."/>
            <person name="Andreopoulos W."/>
            <person name="Pangilinan J."/>
            <person name="LaButti K."/>
            <person name="Riley R."/>
            <person name="Lipzen A."/>
            <person name="Clum A."/>
            <person name="Drula E."/>
            <person name="Henrissat B."/>
            <person name="Kohler A."/>
            <person name="Grigoriev I.V."/>
            <person name="Martin F.M."/>
            <person name="Hacquard S."/>
        </authorList>
    </citation>
    <scope>NUCLEOTIDE SEQUENCE</scope>
    <source>
        <strain evidence="4">MPI-CAGE-AT-0147</strain>
    </source>
</reference>
<sequence>MSLTPLSVEALLLGAMLHNVNAMKPGYAAREEHASTSSALSLTLTIAPDETCGYLSGEVGEPITCDNGDYCTWEVKELGVIACGKAHYLQCVESSVAVDPVKYNDSIEFTFDGDDDPGFITTTISDEAPSTVSGGLPPVTVTNSRTSTGPDETSTTTSSTAPAETTHHSKSTPVGAIVGGVVGGVAVIALVVFGIIFILRRRKTNPPANQAPVNQPAISYGPPP</sequence>
<keyword evidence="5" id="KW-1185">Reference proteome</keyword>
<keyword evidence="3" id="KW-0732">Signal</keyword>
<feature type="region of interest" description="Disordered" evidence="1">
    <location>
        <begin position="205"/>
        <end position="224"/>
    </location>
</feature>
<feature type="signal peptide" evidence="3">
    <location>
        <begin position="1"/>
        <end position="22"/>
    </location>
</feature>
<name>A0A9P9DSZ2_9HYPO</name>
<keyword evidence="2" id="KW-0812">Transmembrane</keyword>
<evidence type="ECO:0000256" key="1">
    <source>
        <dbReference type="SAM" id="MobiDB-lite"/>
    </source>
</evidence>
<dbReference type="OrthoDB" id="5347452at2759"/>
<feature type="chain" id="PRO_5040120583" evidence="3">
    <location>
        <begin position="23"/>
        <end position="224"/>
    </location>
</feature>
<keyword evidence="2" id="KW-1133">Transmembrane helix</keyword>
<comment type="caution">
    <text evidence="4">The sequence shown here is derived from an EMBL/GenBank/DDBJ whole genome shotgun (WGS) entry which is preliminary data.</text>
</comment>
<organism evidence="4 5">
    <name type="scientific">Dactylonectria macrodidyma</name>
    <dbReference type="NCBI Taxonomy" id="307937"/>
    <lineage>
        <taxon>Eukaryota</taxon>
        <taxon>Fungi</taxon>
        <taxon>Dikarya</taxon>
        <taxon>Ascomycota</taxon>
        <taxon>Pezizomycotina</taxon>
        <taxon>Sordariomycetes</taxon>
        <taxon>Hypocreomycetidae</taxon>
        <taxon>Hypocreales</taxon>
        <taxon>Nectriaceae</taxon>
        <taxon>Dactylonectria</taxon>
    </lineage>
</organism>
<evidence type="ECO:0000313" key="5">
    <source>
        <dbReference type="Proteomes" id="UP000738349"/>
    </source>
</evidence>
<evidence type="ECO:0000256" key="2">
    <source>
        <dbReference type="SAM" id="Phobius"/>
    </source>
</evidence>
<dbReference type="AlphaFoldDB" id="A0A9P9DSZ2"/>
<gene>
    <name evidence="4" type="ORF">EDB81DRAFT_765799</name>
</gene>
<proteinExistence type="predicted"/>
<dbReference type="Proteomes" id="UP000738349">
    <property type="component" value="Unassembled WGS sequence"/>
</dbReference>
<keyword evidence="2" id="KW-0472">Membrane</keyword>
<evidence type="ECO:0000313" key="4">
    <source>
        <dbReference type="EMBL" id="KAH7124439.1"/>
    </source>
</evidence>
<dbReference type="EMBL" id="JAGMUV010000022">
    <property type="protein sequence ID" value="KAH7124439.1"/>
    <property type="molecule type" value="Genomic_DNA"/>
</dbReference>
<evidence type="ECO:0000256" key="3">
    <source>
        <dbReference type="SAM" id="SignalP"/>
    </source>
</evidence>
<feature type="compositionally biased region" description="Low complexity" evidence="1">
    <location>
        <begin position="146"/>
        <end position="164"/>
    </location>
</feature>
<accession>A0A9P9DSZ2</accession>
<protein>
    <submittedName>
        <fullName evidence="4">Uncharacterized protein</fullName>
    </submittedName>
</protein>